<accession>A0A8J2STN1</accession>
<proteinExistence type="predicted"/>
<keyword evidence="2" id="KW-1185">Reference proteome</keyword>
<evidence type="ECO:0000313" key="1">
    <source>
        <dbReference type="EMBL" id="CAH0372634.1"/>
    </source>
</evidence>
<protein>
    <submittedName>
        <fullName evidence="1">Uncharacterized protein</fullName>
    </submittedName>
</protein>
<sequence length="63" mass="7249">RSLISYELTTKEEWPVLLERSIARWRLGRARSSKLYIFPSAKPNSTHSFGSLLSIQARRTASK</sequence>
<dbReference type="EMBL" id="CAKKNE010000003">
    <property type="protein sequence ID" value="CAH0372634.1"/>
    <property type="molecule type" value="Genomic_DNA"/>
</dbReference>
<evidence type="ECO:0000313" key="2">
    <source>
        <dbReference type="Proteomes" id="UP000789595"/>
    </source>
</evidence>
<dbReference type="Proteomes" id="UP000789595">
    <property type="component" value="Unassembled WGS sequence"/>
</dbReference>
<name>A0A8J2STN1_9STRA</name>
<comment type="caution">
    <text evidence="1">The sequence shown here is derived from an EMBL/GenBank/DDBJ whole genome shotgun (WGS) entry which is preliminary data.</text>
</comment>
<organism evidence="1 2">
    <name type="scientific">Pelagomonas calceolata</name>
    <dbReference type="NCBI Taxonomy" id="35677"/>
    <lineage>
        <taxon>Eukaryota</taxon>
        <taxon>Sar</taxon>
        <taxon>Stramenopiles</taxon>
        <taxon>Ochrophyta</taxon>
        <taxon>Pelagophyceae</taxon>
        <taxon>Pelagomonadales</taxon>
        <taxon>Pelagomonadaceae</taxon>
        <taxon>Pelagomonas</taxon>
    </lineage>
</organism>
<gene>
    <name evidence="1" type="ORF">PECAL_3P26450</name>
</gene>
<feature type="non-terminal residue" evidence="1">
    <location>
        <position position="1"/>
    </location>
</feature>
<reference evidence="1" key="1">
    <citation type="submission" date="2021-11" db="EMBL/GenBank/DDBJ databases">
        <authorList>
            <consortium name="Genoscope - CEA"/>
            <person name="William W."/>
        </authorList>
    </citation>
    <scope>NUCLEOTIDE SEQUENCE</scope>
</reference>
<dbReference type="AlphaFoldDB" id="A0A8J2STN1"/>